<dbReference type="Gene3D" id="2.160.20.20">
    <property type="match status" value="1"/>
</dbReference>
<dbReference type="EMBL" id="JAAC01000179">
    <property type="protein sequence ID" value="KDE61490.1"/>
    <property type="molecule type" value="Genomic_DNA"/>
</dbReference>
<dbReference type="Proteomes" id="UP000027473">
    <property type="component" value="Unassembled WGS sequence"/>
</dbReference>
<feature type="non-terminal residue" evidence="1">
    <location>
        <position position="2725"/>
    </location>
</feature>
<reference evidence="1 2" key="1">
    <citation type="submission" date="2014-01" db="EMBL/GenBank/DDBJ databases">
        <title>Comparative genomics of Fusobacterium necrophorum wild isolates.</title>
        <authorList>
            <person name="Kittichotirat W."/>
            <person name="Bumgarner R.E."/>
            <person name="Lawrence P."/>
        </authorList>
    </citation>
    <scope>NUCLEOTIDE SEQUENCE [LARGE SCALE GENOMIC DNA]</scope>
    <source>
        <strain evidence="1 2">BL</strain>
    </source>
</reference>
<comment type="caution">
    <text evidence="1">The sequence shown here is derived from an EMBL/GenBank/DDBJ whole genome shotgun (WGS) entry which is preliminary data.</text>
</comment>
<dbReference type="InterPro" id="IPR012332">
    <property type="entry name" value="Autotransporter_pectin_lyase_C"/>
</dbReference>
<evidence type="ECO:0000313" key="1">
    <source>
        <dbReference type="EMBL" id="KDE61490.1"/>
    </source>
</evidence>
<organism evidence="1 2">
    <name type="scientific">Fusobacterium necrophorum BL</name>
    <dbReference type="NCBI Taxonomy" id="1441732"/>
    <lineage>
        <taxon>Bacteria</taxon>
        <taxon>Fusobacteriati</taxon>
        <taxon>Fusobacteriota</taxon>
        <taxon>Fusobacteriia</taxon>
        <taxon>Fusobacteriales</taxon>
        <taxon>Fusobacteriaceae</taxon>
        <taxon>Fusobacterium</taxon>
    </lineage>
</organism>
<name>A0AB73BU62_9FUSO</name>
<sequence>MITPPVAPKDIIVNPPTINPPSLTGGGANPHANKYYWWNGNDGAISQISLKKGTFDIKPDNNIINVQSYDAVAFGTINPLGVKPIDGEYTVNQRFFHTLLNVPYSEYSLDVEINVNRNNFEVINLETEGTVQGNLSNRVAENLITQSKADTLKSYQTYSGIKGENDTELLFINKGKVNLNAEGSTYIFITSHNDGNLRTNYLDNEGTIKAAGQKSVIIKHTPDTNQAKAWIYSNNGNMIASGKESVVYAVAYKYLGAGRAAFVNEGNIEVSGEKAIGVFLPKDSTNSKMRDGYLVWLKKPIKVTGKGSMGFVAQNTGIMNGKNLVKFEITGEEAIGILQDVEGKGTTKTAGIISIEGGSKNIGIYGNQGKLELVKPDNSSGETLSSIDMKGGSESFGILADNESIIDFAGNAKITGGTGQKLAVAKAKGIINLKEDVEIGTDSNYIENSVSLYGTDNGSKIILEKPDNSKFFLKGNSVAAYAKNSAKITMSRTNLSTTSTIDIESMDNKGIGLFASEGGVIDADKHYMKVKNGSVGISSIKNNSLVNFRNGKLSYNGNGYAIYSDGQGKVDLSGTTIELEGKSTAFDVDLTGNLPITLDSNTRISANSDDVIVFNLKHATNLTTIGGIENTIKTAIQTKLPSGTNLSNLFDGSTSTKYKVAAVDGGNIIIGNLDKTGISTDTAPEKKDGFQFYNRFLGQRLVATTNSGSTISAKLNNSQAVNFNNQVVGLEMNSSKNASAVTETAIKLVDSTIQAERTDTGAGAVGAFINYGQVDIDSGSKIEVEQTKNNTGAVGVYSVNGSEVSNKGTIAVGGDKSIGVLAMAYRLDSSNNKVIDEFGTGALGQGKIKVETAAGSNITMSGKNSIGIFADNNKDSATADSEHLIVNKGTITVGKSDSGNAIAIYGNNATIKPESGTLKIGENAIGIYAKDSIVGEDNKALGTVNYTADGGIGIYLKDDGNTSKTILKGTTLALTESDGTWNKKIGIFTDLATDTTLKTKIEVGSLNNVTAYYTQNKNLTVNADGKINENSVGITGAEGKKLTYGDGSADFNFEIGKNSTGILAKKSGVDLKEKATLKLTGESAIGIYSNGVNGTSSNITIAGKINPDKDKTIGIYAVNGPTVDTKDGTFMDFGTNATNSIGLYLAGSKWIHDFNGTSSGTLINFTSDHTKKNIFAYMQGYKDGANVNGSSISLGKEFKVSPTGTASATARTIGIYMDTTVKGGSGEFANNILTGTGSDGSIAVEKKGIGVYAKNGDTSGNKTNIFKVNKLSSKGEGSVGIYTDGNLSLTKETSDTMKITAEDKGIGVYGNKGKITVSNDDTEIELKNQGTGIYLTNGSYLDSGKLTLKNSTGSAAAGVYYIKGSSNSQVTHNTELTVNDGNNILALYVDGGINLKNTKPVNITKNQGNVAAFITGNSKFTNDADITLEGTGINLQQALGIYVQSGETINNAGRTIKVKDEVTGSLSVGMAAVKSAGTQATVNNAGTIEVMGDTIGMYVADHSSGTNSGTITAKDSGTMKAIGAYAKGANASFKNTGTVSSDNIALALENTTVGKVISGTLKLIKNNAVGVYAKNSIIDFDLAPATTKEKTVALFAQGNTKIRKTVTSAAGKGHVGVYVKDSNVKFETGSKVVVNNGEGTDFGTGIFTAKEFSGDIKTDIQQNGDKTIGLFLGNDVGAGSTVNYTGTIGVGTGIGVFIPGNSKFVSTNTTFDVNGGTAVFLKGGTVDLGSAGTARINFGSNGGTAVYQDGGTIITGTGLTVNGSGSFLALKNADSTINSILKVGADGIGINAIYDASGSNHSLTLGSSGKIELNGNKATGIAASVSGLGSNKVTIKNEGTIKTISGTETVGIFTKGAHVENTASAKIDIGENGIGIYTTNDGADPNTTLTNKGEIILSGDEAIGILANKPKTTESFVGGKITGTKDTLTGIYVKESEAPTNVKDFTISLGTHAKGLVFDKGKDFTVNTTSANNKITIGDTLDKTKRGIGIAAIETGGTIEKTDVLVGTDSLGLYAKGKEVEFKTGMLKSSTGSSILAYADKKATIKLNTGPFEIAKNGLAIGANGGKVKTDTVTIIEVKGENGIGAFVVGDATDTGSISDKFEVKVKHDGGIGVYAKGKVTSFAKVKEIKGNHSKGYIFDNLADAATISDVLQLQDSNATGQIGIYAMGTGAGITTKGISVMGSGNIGLYNQVNQNLTNDDILTVTDSTSDKNSIGIYSDNRNESTIVRTITTKDAITVGKNSVGIYGKNIGIKQTLASKDITVDEKGIGLLTENTAEYYGKGNISVSGNLQVKDKGAVGIQASNADISVKGLTVGAKDSKGIYSTEKGNITVSDDITVGKNSIGIYKKGTEVESIQTMTGKTLIVGEKAYGIFAEKATVENKATVTVSKDGIGIYATGADLLSKGNITTGDSAIGLYLKSDGSKTLNSKGVHQVGNNKAIGLYADNANVEMKSGSSMTTGTNDSVGIFSKGTGNITTDGNITVGADSIGIYKKGTGNLKVGASGQSLSIADKGYGIYYIGNDKPNSKIESKMNIMLGKEAVGIYAKGASIKQEGDITVGETTIGSSGFSDPNDNKNSIGIFGDHSNITYKGHMVVDKPLSVGIYGMNGGDITLESGAVLDVSNGAYGIMTGKGVAGITVENGATINVDGKATATGATEKNISFGIAAYSGDIKNEGIINVTNGATGIYVAGNASLYNGATGRIHIGAGGGKAQDKPGTNAAANI</sequence>
<gene>
    <name evidence="1" type="ORF">FUSO3_09975</name>
</gene>
<protein>
    <recommendedName>
        <fullName evidence="3">Autotransporter domain-containing protein</fullName>
    </recommendedName>
</protein>
<evidence type="ECO:0000313" key="2">
    <source>
        <dbReference type="Proteomes" id="UP000027473"/>
    </source>
</evidence>
<evidence type="ECO:0008006" key="3">
    <source>
        <dbReference type="Google" id="ProtNLM"/>
    </source>
</evidence>
<accession>A0AB73BU62</accession>
<proteinExistence type="predicted"/>